<protein>
    <submittedName>
        <fullName evidence="2">Uncharacterized protein</fullName>
    </submittedName>
</protein>
<proteinExistence type="predicted"/>
<feature type="compositionally biased region" description="Basic and acidic residues" evidence="1">
    <location>
        <begin position="209"/>
        <end position="227"/>
    </location>
</feature>
<feature type="compositionally biased region" description="Basic residues" evidence="1">
    <location>
        <begin position="199"/>
        <end position="208"/>
    </location>
</feature>
<evidence type="ECO:0000313" key="2">
    <source>
        <dbReference type="EMBL" id="KAK8101170.1"/>
    </source>
</evidence>
<accession>A0AAW0QDD1</accession>
<comment type="caution">
    <text evidence="2">The sequence shown here is derived from an EMBL/GenBank/DDBJ whole genome shotgun (WGS) entry which is preliminary data.</text>
</comment>
<evidence type="ECO:0000313" key="3">
    <source>
        <dbReference type="Proteomes" id="UP001392437"/>
    </source>
</evidence>
<feature type="region of interest" description="Disordered" evidence="1">
    <location>
        <begin position="138"/>
        <end position="227"/>
    </location>
</feature>
<gene>
    <name evidence="2" type="ORF">PG999_011544</name>
</gene>
<dbReference type="EMBL" id="JAQQWP010000009">
    <property type="protein sequence ID" value="KAK8101170.1"/>
    <property type="molecule type" value="Genomic_DNA"/>
</dbReference>
<evidence type="ECO:0000256" key="1">
    <source>
        <dbReference type="SAM" id="MobiDB-lite"/>
    </source>
</evidence>
<dbReference type="Proteomes" id="UP001392437">
    <property type="component" value="Unassembled WGS sequence"/>
</dbReference>
<reference evidence="2 3" key="1">
    <citation type="submission" date="2023-01" db="EMBL/GenBank/DDBJ databases">
        <title>Analysis of 21 Apiospora genomes using comparative genomics revels a genus with tremendous synthesis potential of carbohydrate active enzymes and secondary metabolites.</title>
        <authorList>
            <person name="Sorensen T."/>
        </authorList>
    </citation>
    <scope>NUCLEOTIDE SEQUENCE [LARGE SCALE GENOMIC DNA]</scope>
    <source>
        <strain evidence="2 3">CBS 117206</strain>
    </source>
</reference>
<feature type="region of interest" description="Disordered" evidence="1">
    <location>
        <begin position="28"/>
        <end position="48"/>
    </location>
</feature>
<keyword evidence="3" id="KW-1185">Reference proteome</keyword>
<name>A0AAW0QDD1_9PEZI</name>
<dbReference type="AlphaFoldDB" id="A0AAW0QDD1"/>
<sequence length="298" mass="32895">MGGFGESVSALLDTYTRCLGLLKAFKGHGGSDDTASSAASKENARLRGSIRSDRSQIRKAYSSKLSKGGNRLEKGDAPSKAAIRRILEKLKAAIMNLLGMVKTQKPVLDYESLMSLSNASRVDAIRTMEQLSLRLGSSSSLFHEHRRPISGSRRGGSDSGSDRKKARRQRSRETDSDASGESSRSRRHAGATSSGERTRSKRPRQKSPKKAEHDSGTLHDRHSRYDQHRISYLTTSSDSTKLGEIAHRRSRLVYSSDGSQVDGYTVRPVYPLHAYMAPAPKEKRGFLKRIFGGRGRED</sequence>
<organism evidence="2 3">
    <name type="scientific">Apiospora kogelbergensis</name>
    <dbReference type="NCBI Taxonomy" id="1337665"/>
    <lineage>
        <taxon>Eukaryota</taxon>
        <taxon>Fungi</taxon>
        <taxon>Dikarya</taxon>
        <taxon>Ascomycota</taxon>
        <taxon>Pezizomycotina</taxon>
        <taxon>Sordariomycetes</taxon>
        <taxon>Xylariomycetidae</taxon>
        <taxon>Amphisphaeriales</taxon>
        <taxon>Apiosporaceae</taxon>
        <taxon>Apiospora</taxon>
    </lineage>
</organism>